<protein>
    <submittedName>
        <fullName evidence="1">Uncharacterized protein</fullName>
    </submittedName>
</protein>
<gene>
    <name evidence="1" type="ORF">F9L08_19110</name>
</gene>
<dbReference type="EMBL" id="WBVX01000022">
    <property type="protein sequence ID" value="KAB2681773.1"/>
    <property type="molecule type" value="Genomic_DNA"/>
</dbReference>
<organism evidence="1 2">
    <name type="scientific">Brucella tritici</name>
    <dbReference type="NCBI Taxonomy" id="94626"/>
    <lineage>
        <taxon>Bacteria</taxon>
        <taxon>Pseudomonadati</taxon>
        <taxon>Pseudomonadota</taxon>
        <taxon>Alphaproteobacteria</taxon>
        <taxon>Hyphomicrobiales</taxon>
        <taxon>Brucellaceae</taxon>
        <taxon>Brucella/Ochrobactrum group</taxon>
        <taxon>Brucella</taxon>
    </lineage>
</organism>
<dbReference type="RefSeq" id="WP_151652539.1">
    <property type="nucleotide sequence ID" value="NZ_WBVX01000022.1"/>
</dbReference>
<comment type="caution">
    <text evidence="1">The sequence shown here is derived from an EMBL/GenBank/DDBJ whole genome shotgun (WGS) entry which is preliminary data.</text>
</comment>
<accession>A0A6L3YG55</accession>
<evidence type="ECO:0000313" key="2">
    <source>
        <dbReference type="Proteomes" id="UP000481643"/>
    </source>
</evidence>
<dbReference type="Proteomes" id="UP000481643">
    <property type="component" value="Unassembled WGS sequence"/>
</dbReference>
<name>A0A6L3YG55_9HYPH</name>
<evidence type="ECO:0000313" key="1">
    <source>
        <dbReference type="EMBL" id="KAB2681773.1"/>
    </source>
</evidence>
<reference evidence="1 2" key="1">
    <citation type="submission" date="2019-09" db="EMBL/GenBank/DDBJ databases">
        <title>Taxonomic organization of the family Brucellaceae based on a phylogenomic approach.</title>
        <authorList>
            <person name="Leclercq S."/>
            <person name="Cloeckaert A."/>
            <person name="Zygmunt M.S."/>
        </authorList>
    </citation>
    <scope>NUCLEOTIDE SEQUENCE [LARGE SCALE GENOMIC DNA]</scope>
    <source>
        <strain evidence="1 2">WS1830</strain>
    </source>
</reference>
<dbReference type="AlphaFoldDB" id="A0A6L3YG55"/>
<proteinExistence type="predicted"/>
<sequence>MPDKARPTEAEIKYAIEYALRSETITAEVPDECGGTQEEVVYITVSDIEPFTMRLLQQLNVI</sequence>